<dbReference type="GO" id="GO:0016787">
    <property type="term" value="F:hydrolase activity"/>
    <property type="evidence" value="ECO:0007669"/>
    <property type="project" value="UniProtKB-KW"/>
</dbReference>
<dbReference type="GO" id="GO:0005737">
    <property type="term" value="C:cytoplasm"/>
    <property type="evidence" value="ECO:0007669"/>
    <property type="project" value="TreeGrafter"/>
</dbReference>
<dbReference type="Proteomes" id="UP000283832">
    <property type="component" value="Unassembled WGS sequence"/>
</dbReference>
<dbReference type="InterPro" id="IPR032465">
    <property type="entry name" value="ACMSD"/>
</dbReference>
<dbReference type="AlphaFoldDB" id="A0A418MZ56"/>
<evidence type="ECO:0000313" key="3">
    <source>
        <dbReference type="EMBL" id="RIV40026.1"/>
    </source>
</evidence>
<dbReference type="SUPFAM" id="SSF51556">
    <property type="entry name" value="Metallo-dependent hydrolases"/>
    <property type="match status" value="1"/>
</dbReference>
<keyword evidence="3" id="KW-0378">Hydrolase</keyword>
<dbReference type="InterPro" id="IPR006680">
    <property type="entry name" value="Amidohydro-rel"/>
</dbReference>
<dbReference type="RefSeq" id="WP_119573834.1">
    <property type="nucleotide sequence ID" value="NZ_QXEC01000004.1"/>
</dbReference>
<organism evidence="3 4">
    <name type="scientific">Micromonospora radicis</name>
    <dbReference type="NCBI Taxonomy" id="1894971"/>
    <lineage>
        <taxon>Bacteria</taxon>
        <taxon>Bacillati</taxon>
        <taxon>Actinomycetota</taxon>
        <taxon>Actinomycetes</taxon>
        <taxon>Micromonosporales</taxon>
        <taxon>Micromonosporaceae</taxon>
        <taxon>Micromonospora</taxon>
    </lineage>
</organism>
<evidence type="ECO:0000313" key="4">
    <source>
        <dbReference type="Proteomes" id="UP000283832"/>
    </source>
</evidence>
<dbReference type="GO" id="GO:0019748">
    <property type="term" value="P:secondary metabolic process"/>
    <property type="evidence" value="ECO:0007669"/>
    <property type="project" value="TreeGrafter"/>
</dbReference>
<feature type="domain" description="Amidohydrolase-related" evidence="2">
    <location>
        <begin position="8"/>
        <end position="332"/>
    </location>
</feature>
<keyword evidence="1" id="KW-0456">Lyase</keyword>
<comment type="caution">
    <text evidence="3">The sequence shown here is derived from an EMBL/GenBank/DDBJ whole genome shotgun (WGS) entry which is preliminary data.</text>
</comment>
<reference evidence="3 4" key="1">
    <citation type="submission" date="2018-08" db="EMBL/GenBank/DDBJ databases">
        <title>Jishengella sp. nov., isolated from a root of Azadirachta indica A. Juss. var. siamensis Valenton.</title>
        <authorList>
            <person name="Kuncharoen N."/>
            <person name="Tanasupawat S."/>
            <person name="Kudo T."/>
            <person name="Ohkuma M."/>
        </authorList>
    </citation>
    <scope>NUCLEOTIDE SEQUENCE [LARGE SCALE GENOMIC DNA]</scope>
    <source>
        <strain evidence="3 4">AZ1-13</strain>
    </source>
</reference>
<protein>
    <submittedName>
        <fullName evidence="3">Amidohydrolase</fullName>
    </submittedName>
</protein>
<accession>A0A418MZ56</accession>
<dbReference type="GO" id="GO:0016831">
    <property type="term" value="F:carboxy-lyase activity"/>
    <property type="evidence" value="ECO:0007669"/>
    <property type="project" value="InterPro"/>
</dbReference>
<proteinExistence type="predicted"/>
<name>A0A418MZ56_9ACTN</name>
<dbReference type="Pfam" id="PF04909">
    <property type="entry name" value="Amidohydro_2"/>
    <property type="match status" value="1"/>
</dbReference>
<dbReference type="PANTHER" id="PTHR21240">
    <property type="entry name" value="2-AMINO-3-CARBOXYLMUCONATE-6-SEMIALDEHYDE DECARBOXYLASE"/>
    <property type="match status" value="1"/>
</dbReference>
<keyword evidence="4" id="KW-1185">Reference proteome</keyword>
<dbReference type="EMBL" id="QXEC01000004">
    <property type="protein sequence ID" value="RIV40026.1"/>
    <property type="molecule type" value="Genomic_DNA"/>
</dbReference>
<sequence>MEQHAPVIDVHAHALPTPFLADLQRRGLADLSLVEKGTLHLDAGISGLAPGAAIPFPAEQYDLARRLAAMEATGVDHQAVSAPPFVFASAASDPGLAADLARRSNDALAEFVAGSRGRLVALATVPVGTPDAAGEAVRALDDLGAAGLVIGTFGGGRELDHDINEELWQEVARRRAFVLVHPSRASEPARLRDFHLVQLAGFPMETALAISRLIFAGVLDRHDLRLCLSHGGGCLPGLAGRLDLGWDRKAVAHTSLRPPSEYLRRLYYDTALFSPVILRRLIEDVTADRVCLGTDTPFDVADLAPIETVRGLGLPPDQAAAVLGGTAARLLGGHLRRIAEVADG</sequence>
<gene>
    <name evidence="3" type="ORF">D2L64_06805</name>
</gene>
<dbReference type="Gene3D" id="3.20.20.140">
    <property type="entry name" value="Metal-dependent hydrolases"/>
    <property type="match status" value="1"/>
</dbReference>
<evidence type="ECO:0000259" key="2">
    <source>
        <dbReference type="Pfam" id="PF04909"/>
    </source>
</evidence>
<evidence type="ECO:0000256" key="1">
    <source>
        <dbReference type="ARBA" id="ARBA00023239"/>
    </source>
</evidence>
<dbReference type="OrthoDB" id="149172at2"/>
<dbReference type="PANTHER" id="PTHR21240:SF28">
    <property type="entry name" value="ISO-OROTATE DECARBOXYLASE (EUROFUNG)"/>
    <property type="match status" value="1"/>
</dbReference>
<dbReference type="InterPro" id="IPR032466">
    <property type="entry name" value="Metal_Hydrolase"/>
</dbReference>